<sequence>MIGGLSENAGAPARGAWDRGRMEREGELPVPAAGDAVLFATADAGAWMGALRVYSAGFVCALRVIRRVPRDPVRMTDGKAVPSSVWDGDDGLRLDVRYEAGGRAGGISARRAAVEGGGRTPLAVQQLSGSGSAVAWDAHLWVAPLPARGRVLLSGSWREAGVAGFRAELDGAAIARAAAGVTRLWERSGPAGGGSGHGVLTVGALDVPDGRADGGGGADGGADGRADGGADGGGGAGRVRRGW</sequence>
<accession>A0A7U3URG7</accession>
<feature type="region of interest" description="Disordered" evidence="1">
    <location>
        <begin position="206"/>
        <end position="243"/>
    </location>
</feature>
<reference evidence="2 3" key="3">
    <citation type="journal article" date="2011" name="Nat. Chem. Biol.">
        <title>Reveromycin A biosynthesis uses RevG and RevJ for stereospecific spiroacetal formation.</title>
        <authorList>
            <person name="Takahashi S."/>
            <person name="Toyoda A."/>
            <person name="Sekiyama Y."/>
            <person name="Takagi H."/>
            <person name="Nogawa T."/>
            <person name="Uramoto M."/>
            <person name="Suzuki R."/>
            <person name="Koshino H."/>
            <person name="Kumano T."/>
            <person name="Panthee S."/>
            <person name="Dairi T."/>
            <person name="Ishikawa J."/>
            <person name="Ikeda H."/>
            <person name="Sakaki Y."/>
            <person name="Osada H."/>
        </authorList>
    </citation>
    <scope>NUCLEOTIDE SEQUENCE [LARGE SCALE GENOMIC DNA]</scope>
    <source>
        <strain evidence="2 3">SN-593</strain>
    </source>
</reference>
<proteinExistence type="predicted"/>
<keyword evidence="3" id="KW-1185">Reference proteome</keyword>
<name>A0A7U3URG7_9ACTN</name>
<evidence type="ECO:0000313" key="3">
    <source>
        <dbReference type="Proteomes" id="UP000595703"/>
    </source>
</evidence>
<organism evidence="2 3">
    <name type="scientific">Actinacidiphila reveromycinica</name>
    <dbReference type="NCBI Taxonomy" id="659352"/>
    <lineage>
        <taxon>Bacteria</taxon>
        <taxon>Bacillati</taxon>
        <taxon>Actinomycetota</taxon>
        <taxon>Actinomycetes</taxon>
        <taxon>Kitasatosporales</taxon>
        <taxon>Streptomycetaceae</taxon>
        <taxon>Actinacidiphila</taxon>
    </lineage>
</organism>
<dbReference type="EMBL" id="AP018365">
    <property type="protein sequence ID" value="BBA97306.1"/>
    <property type="molecule type" value="Genomic_DNA"/>
</dbReference>
<reference evidence="2 3" key="4">
    <citation type="journal article" date="2020" name="Sci. Rep.">
        <title>beta-carboline chemical signals induce reveromycin production through a LuxR family regulator in Streptomyces sp. SN-593.</title>
        <authorList>
            <person name="Panthee S."/>
            <person name="Kito N."/>
            <person name="Hayashi T."/>
            <person name="Shimizu T."/>
            <person name="Ishikawa J."/>
            <person name="Hamamoto H."/>
            <person name="Osada H."/>
            <person name="Takahashi S."/>
        </authorList>
    </citation>
    <scope>NUCLEOTIDE SEQUENCE [LARGE SCALE GENOMIC DNA]</scope>
    <source>
        <strain evidence="2 3">SN-593</strain>
    </source>
</reference>
<dbReference type="KEGG" id="arev:RVR_2984"/>
<evidence type="ECO:0000256" key="1">
    <source>
        <dbReference type="SAM" id="MobiDB-lite"/>
    </source>
</evidence>
<dbReference type="Proteomes" id="UP000595703">
    <property type="component" value="Chromosome"/>
</dbReference>
<protein>
    <submittedName>
        <fullName evidence="2">Uncharacterized protein</fullName>
    </submittedName>
</protein>
<dbReference type="AlphaFoldDB" id="A0A7U3URG7"/>
<gene>
    <name evidence="2" type="ORF">RVR_2984</name>
</gene>
<reference evidence="2 3" key="2">
    <citation type="journal article" date="2011" name="J. Antibiot.">
        <title>Furaquinocins I and J: novel polyketide isoprenoid hybrid compounds from Streptomyces reveromyceticus SN-593.</title>
        <authorList>
            <person name="Panthee S."/>
            <person name="Takahashi S."/>
            <person name="Takagi H."/>
            <person name="Nogawa T."/>
            <person name="Oowada E."/>
            <person name="Uramoto M."/>
            <person name="Osada H."/>
        </authorList>
    </citation>
    <scope>NUCLEOTIDE SEQUENCE [LARGE SCALE GENOMIC DNA]</scope>
    <source>
        <strain evidence="2 3">SN-593</strain>
    </source>
</reference>
<reference evidence="2 3" key="1">
    <citation type="journal article" date="2010" name="J. Bacteriol.">
        <title>Biochemical characterization of a novel indole prenyltransferase from Streptomyces sp. SN-593.</title>
        <authorList>
            <person name="Takahashi S."/>
            <person name="Takagi H."/>
            <person name="Toyoda A."/>
            <person name="Uramoto M."/>
            <person name="Nogawa T."/>
            <person name="Ueki M."/>
            <person name="Sakaki Y."/>
            <person name="Osada H."/>
        </authorList>
    </citation>
    <scope>NUCLEOTIDE SEQUENCE [LARGE SCALE GENOMIC DNA]</scope>
    <source>
        <strain evidence="2 3">SN-593</strain>
    </source>
</reference>
<evidence type="ECO:0000313" key="2">
    <source>
        <dbReference type="EMBL" id="BBA97306.1"/>
    </source>
</evidence>